<evidence type="ECO:0000313" key="1">
    <source>
        <dbReference type="EMBL" id="KAH9644189.1"/>
    </source>
</evidence>
<dbReference type="EMBL" id="JACEFF010000098">
    <property type="protein sequence ID" value="KAH9644189.1"/>
    <property type="molecule type" value="Genomic_DNA"/>
</dbReference>
<protein>
    <submittedName>
        <fullName evidence="1">Uncharacterized protein</fullName>
    </submittedName>
</protein>
<proteinExistence type="predicted"/>
<evidence type="ECO:0000313" key="2">
    <source>
        <dbReference type="Proteomes" id="UP000814243"/>
    </source>
</evidence>
<gene>
    <name evidence="1" type="ORF">HF086_008678</name>
</gene>
<dbReference type="AlphaFoldDB" id="A0A922MWL1"/>
<reference evidence="1" key="1">
    <citation type="journal article" date="2021" name="G3 (Bethesda)">
        <title>Genome and transcriptome analysis of the beet armyworm Spodoptera exigua reveals targets for pest control. .</title>
        <authorList>
            <person name="Simon S."/>
            <person name="Breeschoten T."/>
            <person name="Jansen H.J."/>
            <person name="Dirks R.P."/>
            <person name="Schranz M.E."/>
            <person name="Ros V.I.D."/>
        </authorList>
    </citation>
    <scope>NUCLEOTIDE SEQUENCE</scope>
    <source>
        <strain evidence="1">TB_SE_WUR_2020</strain>
    </source>
</reference>
<accession>A0A922MWL1</accession>
<sequence>MVGVAELAIMHSITCSEDRESNLEASSDQTLSPLLVKSDLCLATSTWAVMQSGGSPAPQKYELHDLIAK</sequence>
<comment type="caution">
    <text evidence="1">The sequence shown here is derived from an EMBL/GenBank/DDBJ whole genome shotgun (WGS) entry which is preliminary data.</text>
</comment>
<name>A0A922MWL1_SPOEX</name>
<organism evidence="1 2">
    <name type="scientific">Spodoptera exigua</name>
    <name type="common">Beet armyworm</name>
    <name type="synonym">Noctua fulgens</name>
    <dbReference type="NCBI Taxonomy" id="7107"/>
    <lineage>
        <taxon>Eukaryota</taxon>
        <taxon>Metazoa</taxon>
        <taxon>Ecdysozoa</taxon>
        <taxon>Arthropoda</taxon>
        <taxon>Hexapoda</taxon>
        <taxon>Insecta</taxon>
        <taxon>Pterygota</taxon>
        <taxon>Neoptera</taxon>
        <taxon>Endopterygota</taxon>
        <taxon>Lepidoptera</taxon>
        <taxon>Glossata</taxon>
        <taxon>Ditrysia</taxon>
        <taxon>Noctuoidea</taxon>
        <taxon>Noctuidae</taxon>
        <taxon>Amphipyrinae</taxon>
        <taxon>Spodoptera</taxon>
    </lineage>
</organism>
<dbReference type="Proteomes" id="UP000814243">
    <property type="component" value="Unassembled WGS sequence"/>
</dbReference>